<reference evidence="4" key="1">
    <citation type="journal article" date="2015" name="Nature">
        <title>Complex archaea that bridge the gap between prokaryotes and eukaryotes.</title>
        <authorList>
            <person name="Spang A."/>
            <person name="Saw J.H."/>
            <person name="Jorgensen S.L."/>
            <person name="Zaremba-Niedzwiedzka K."/>
            <person name="Martijn J."/>
            <person name="Lind A.E."/>
            <person name="van Eijk R."/>
            <person name="Schleper C."/>
            <person name="Guy L."/>
            <person name="Ettema T.J."/>
        </authorList>
    </citation>
    <scope>NUCLEOTIDE SEQUENCE</scope>
</reference>
<dbReference type="Pfam" id="PF00589">
    <property type="entry name" value="Phage_integrase"/>
    <property type="match status" value="1"/>
</dbReference>
<dbReference type="AlphaFoldDB" id="A0A0F9KA08"/>
<dbReference type="PANTHER" id="PTHR30349:SF64">
    <property type="entry name" value="PROPHAGE INTEGRASE INTD-RELATED"/>
    <property type="match status" value="1"/>
</dbReference>
<dbReference type="GO" id="GO:0015074">
    <property type="term" value="P:DNA integration"/>
    <property type="evidence" value="ECO:0007669"/>
    <property type="project" value="InterPro"/>
</dbReference>
<name>A0A0F9KA08_9ZZZZ</name>
<proteinExistence type="predicted"/>
<keyword evidence="1" id="KW-0233">DNA recombination</keyword>
<comment type="caution">
    <text evidence="4">The sequence shown here is derived from an EMBL/GenBank/DDBJ whole genome shotgun (WGS) entry which is preliminary data.</text>
</comment>
<evidence type="ECO:0000313" key="4">
    <source>
        <dbReference type="EMBL" id="KKM79044.1"/>
    </source>
</evidence>
<dbReference type="InterPro" id="IPR002104">
    <property type="entry name" value="Integrase_catalytic"/>
</dbReference>
<evidence type="ECO:0000259" key="3">
    <source>
        <dbReference type="PROSITE" id="PS51898"/>
    </source>
</evidence>
<sequence>MAIKRRAGSPNWHYDFQIRGRRFRGSCRTAERETAAIIEGKLRHDTLLEAWTGRKPRMTMDVAFGRYMLDHAGKLRSAPTIRYQSRNIIAALGKDTFLDASHDIASMVAALRGRMADSSANRHLTLLRAVLRMARDRWRVAVNMPDFKAHYLREPAPRDRYLSRKDAAKLIEAAAPHLKNPIRFSLLTGVRLANCMGLDWSQVDMGGRTITFRVKALKPGGKPHTIPMSEPLLVLLANLGPKEHGRVFTYTPPGKDKQPRPVTNWNRAWTTAKESAGIEDFRWHDLRHTAASWMVNEGVPLDVVQDILGHEDISTTRRYAHRDVSHMKDAMERLASPERHTPNRAKSLND</sequence>
<dbReference type="Gene3D" id="1.10.443.10">
    <property type="entry name" value="Intergrase catalytic core"/>
    <property type="match status" value="1"/>
</dbReference>
<evidence type="ECO:0000256" key="2">
    <source>
        <dbReference type="SAM" id="MobiDB-lite"/>
    </source>
</evidence>
<gene>
    <name evidence="4" type="ORF">LCGC14_1353870</name>
</gene>
<evidence type="ECO:0000256" key="1">
    <source>
        <dbReference type="ARBA" id="ARBA00023172"/>
    </source>
</evidence>
<dbReference type="InterPro" id="IPR011010">
    <property type="entry name" value="DNA_brk_join_enz"/>
</dbReference>
<dbReference type="GO" id="GO:0003677">
    <property type="term" value="F:DNA binding"/>
    <property type="evidence" value="ECO:0007669"/>
    <property type="project" value="InterPro"/>
</dbReference>
<dbReference type="GO" id="GO:0006310">
    <property type="term" value="P:DNA recombination"/>
    <property type="evidence" value="ECO:0007669"/>
    <property type="project" value="UniProtKB-KW"/>
</dbReference>
<dbReference type="InterPro" id="IPR013762">
    <property type="entry name" value="Integrase-like_cat_sf"/>
</dbReference>
<feature type="domain" description="Tyr recombinase" evidence="3">
    <location>
        <begin position="157"/>
        <end position="332"/>
    </location>
</feature>
<accession>A0A0F9KA08</accession>
<dbReference type="CDD" id="cd00796">
    <property type="entry name" value="INT_Rci_Hp1_C"/>
    <property type="match status" value="1"/>
</dbReference>
<dbReference type="PROSITE" id="PS51898">
    <property type="entry name" value="TYR_RECOMBINASE"/>
    <property type="match status" value="1"/>
</dbReference>
<feature type="region of interest" description="Disordered" evidence="2">
    <location>
        <begin position="330"/>
        <end position="350"/>
    </location>
</feature>
<dbReference type="EMBL" id="LAZR01008393">
    <property type="protein sequence ID" value="KKM79044.1"/>
    <property type="molecule type" value="Genomic_DNA"/>
</dbReference>
<dbReference type="InterPro" id="IPR050090">
    <property type="entry name" value="Tyrosine_recombinase_XerCD"/>
</dbReference>
<dbReference type="SUPFAM" id="SSF56349">
    <property type="entry name" value="DNA breaking-rejoining enzymes"/>
    <property type="match status" value="1"/>
</dbReference>
<organism evidence="4">
    <name type="scientific">marine sediment metagenome</name>
    <dbReference type="NCBI Taxonomy" id="412755"/>
    <lineage>
        <taxon>unclassified sequences</taxon>
        <taxon>metagenomes</taxon>
        <taxon>ecological metagenomes</taxon>
    </lineage>
</organism>
<protein>
    <recommendedName>
        <fullName evidence="3">Tyr recombinase domain-containing protein</fullName>
    </recommendedName>
</protein>
<dbReference type="PANTHER" id="PTHR30349">
    <property type="entry name" value="PHAGE INTEGRASE-RELATED"/>
    <property type="match status" value="1"/>
</dbReference>